<accession>B0TDN8</accession>
<sequence length="45" mass="5571">MLSTRFSFFMLNQFCLFRHCCDSKLETTSPFWYTERNYLKKHQQG</sequence>
<dbReference type="Proteomes" id="UP000008550">
    <property type="component" value="Chromosome"/>
</dbReference>
<keyword evidence="2" id="KW-1185">Reference proteome</keyword>
<dbReference type="KEGG" id="hmo:HM1_3058"/>
<dbReference type="AlphaFoldDB" id="B0TDN8"/>
<reference evidence="1 2" key="1">
    <citation type="journal article" date="2008" name="J. Bacteriol.">
        <title>The genome of Heliobacterium modesticaldum, a phototrophic representative of the Firmicutes containing the simplest photosynthetic apparatus.</title>
        <authorList>
            <person name="Sattley W.M."/>
            <person name="Madigan M.T."/>
            <person name="Swingley W.D."/>
            <person name="Cheung P.C."/>
            <person name="Clocksin K.M."/>
            <person name="Conrad A.L."/>
            <person name="Dejesa L.C."/>
            <person name="Honchak B.M."/>
            <person name="Jung D.O."/>
            <person name="Karbach L.E."/>
            <person name="Kurdoglu A."/>
            <person name="Lahiri S."/>
            <person name="Mastrian S.D."/>
            <person name="Page L.E."/>
            <person name="Taylor H.L."/>
            <person name="Wang Z.T."/>
            <person name="Raymond J."/>
            <person name="Chen M."/>
            <person name="Blankenship R.E."/>
            <person name="Touchman J.W."/>
        </authorList>
    </citation>
    <scope>NUCLEOTIDE SEQUENCE [LARGE SCALE GENOMIC DNA]</scope>
    <source>
        <strain evidence="2">ATCC 51547 / Ice1</strain>
    </source>
</reference>
<gene>
    <name evidence="1" type="ORF">HM1_3058</name>
</gene>
<evidence type="ECO:0000313" key="2">
    <source>
        <dbReference type="Proteomes" id="UP000008550"/>
    </source>
</evidence>
<protein>
    <submittedName>
        <fullName evidence="1">Uncharacterized protein</fullName>
    </submittedName>
</protein>
<dbReference type="HOGENOM" id="CLU_3200617_0_0_9"/>
<proteinExistence type="predicted"/>
<dbReference type="EMBL" id="CP000930">
    <property type="protein sequence ID" value="ABZ85563.1"/>
    <property type="molecule type" value="Genomic_DNA"/>
</dbReference>
<organism evidence="1 2">
    <name type="scientific">Heliobacterium modesticaldum (strain ATCC 51547 / Ice1)</name>
    <dbReference type="NCBI Taxonomy" id="498761"/>
    <lineage>
        <taxon>Bacteria</taxon>
        <taxon>Bacillati</taxon>
        <taxon>Bacillota</taxon>
        <taxon>Clostridia</taxon>
        <taxon>Eubacteriales</taxon>
        <taxon>Heliobacteriaceae</taxon>
        <taxon>Heliomicrobium</taxon>
    </lineage>
</organism>
<evidence type="ECO:0000313" key="1">
    <source>
        <dbReference type="EMBL" id="ABZ85563.1"/>
    </source>
</evidence>
<name>B0TDN8_HELMI</name>